<sequence>MAWTVEADDRSPAMKRAVYIPPGLFLRYNERERRSGRDAGHLAQTF</sequence>
<organism evidence="1 2">
    <name type="scientific">Kyrpidia spormannii</name>
    <dbReference type="NCBI Taxonomy" id="2055160"/>
    <lineage>
        <taxon>Bacteria</taxon>
        <taxon>Bacillati</taxon>
        <taxon>Bacillota</taxon>
        <taxon>Bacilli</taxon>
        <taxon>Bacillales</taxon>
        <taxon>Alicyclobacillaceae</taxon>
        <taxon>Kyrpidia</taxon>
    </lineage>
</organism>
<evidence type="ECO:0000313" key="2">
    <source>
        <dbReference type="Proteomes" id="UP000502196"/>
    </source>
</evidence>
<dbReference type="AlphaFoldDB" id="A0A6F9E3P1"/>
<reference evidence="1 2" key="1">
    <citation type="submission" date="2020-04" db="EMBL/GenBank/DDBJ databases">
        <authorList>
            <person name="Hogendoorn C."/>
        </authorList>
    </citation>
    <scope>NUCLEOTIDE SEQUENCE [LARGE SCALE GENOMIC DNA]</scope>
    <source>
        <strain evidence="1">COOX1</strain>
    </source>
</reference>
<proteinExistence type="predicted"/>
<dbReference type="Proteomes" id="UP000502196">
    <property type="component" value="Chromosome"/>
</dbReference>
<dbReference type="EMBL" id="LR792683">
    <property type="protein sequence ID" value="CAB3391923.1"/>
    <property type="molecule type" value="Genomic_DNA"/>
</dbReference>
<gene>
    <name evidence="1" type="ORF">COOX1_1153</name>
</gene>
<accession>A0A6F9E3P1</accession>
<name>A0A6F9E3P1_9BACL</name>
<protein>
    <submittedName>
        <fullName evidence="1">Uncharacterized protein</fullName>
    </submittedName>
</protein>
<evidence type="ECO:0000313" key="1">
    <source>
        <dbReference type="EMBL" id="CAB3391923.1"/>
    </source>
</evidence>